<evidence type="ECO:0000256" key="3">
    <source>
        <dbReference type="ARBA" id="ARBA00023125"/>
    </source>
</evidence>
<dbReference type="FunFam" id="1.10.10.10:FF:000038">
    <property type="entry name" value="Glycine cleavage system transcriptional activator"/>
    <property type="match status" value="1"/>
</dbReference>
<evidence type="ECO:0000313" key="5">
    <source>
        <dbReference type="EMBL" id="SPK76436.1"/>
    </source>
</evidence>
<dbReference type="Gene3D" id="3.40.190.10">
    <property type="entry name" value="Periplasmic binding protein-like II"/>
    <property type="match status" value="2"/>
</dbReference>
<protein>
    <submittedName>
        <fullName evidence="5">Putative transcription regulator, LysR-family</fullName>
    </submittedName>
</protein>
<dbReference type="Gene3D" id="1.10.10.10">
    <property type="entry name" value="Winged helix-like DNA-binding domain superfamily/Winged helix DNA-binding domain"/>
    <property type="match status" value="1"/>
</dbReference>
<name>A0A375HJY2_9BURK</name>
<keyword evidence="3" id="KW-0238">DNA-binding</keyword>
<reference evidence="5 6" key="1">
    <citation type="submission" date="2018-01" db="EMBL/GenBank/DDBJ databases">
        <authorList>
            <person name="Gaut B.S."/>
            <person name="Morton B.R."/>
            <person name="Clegg M.T."/>
            <person name="Duvall M.R."/>
        </authorList>
    </citation>
    <scope>NUCLEOTIDE SEQUENCE [LARGE SCALE GENOMIC DNA]</scope>
    <source>
        <strain evidence="5">Cupriavidus taiwanensis LMG 19425</strain>
        <plasmid evidence="6">Plasmid ii</plasmid>
    </source>
</reference>
<dbReference type="PANTHER" id="PTHR30537:SF26">
    <property type="entry name" value="GLYCINE CLEAVAGE SYSTEM TRANSCRIPTIONAL ACTIVATOR"/>
    <property type="match status" value="1"/>
</dbReference>
<dbReference type="InterPro" id="IPR005119">
    <property type="entry name" value="LysR_subst-bd"/>
</dbReference>
<dbReference type="PROSITE" id="PS50931">
    <property type="entry name" value="HTH_LYSR"/>
    <property type="match status" value="1"/>
</dbReference>
<dbReference type="PANTHER" id="PTHR30537">
    <property type="entry name" value="HTH-TYPE TRANSCRIPTIONAL REGULATOR"/>
    <property type="match status" value="1"/>
</dbReference>
<dbReference type="PRINTS" id="PR00039">
    <property type="entry name" value="HTHLYSR"/>
</dbReference>
<geneLocation type="plasmid" evidence="5">
    <name>II</name>
</geneLocation>
<gene>
    <name evidence="5" type="ORF">CT19425_MP80065</name>
</gene>
<dbReference type="InterPro" id="IPR000847">
    <property type="entry name" value="LysR_HTH_N"/>
</dbReference>
<dbReference type="SUPFAM" id="SSF46785">
    <property type="entry name" value="Winged helix' DNA-binding domain"/>
    <property type="match status" value="1"/>
</dbReference>
<accession>A0A375HJY2</accession>
<evidence type="ECO:0000256" key="1">
    <source>
        <dbReference type="ARBA" id="ARBA00009437"/>
    </source>
</evidence>
<evidence type="ECO:0000256" key="2">
    <source>
        <dbReference type="ARBA" id="ARBA00023015"/>
    </source>
</evidence>
<evidence type="ECO:0000256" key="4">
    <source>
        <dbReference type="ARBA" id="ARBA00023163"/>
    </source>
</evidence>
<dbReference type="Proteomes" id="UP000255505">
    <property type="component" value="Plasmid II"/>
</dbReference>
<dbReference type="GO" id="GO:0043565">
    <property type="term" value="F:sequence-specific DNA binding"/>
    <property type="evidence" value="ECO:0007669"/>
    <property type="project" value="TreeGrafter"/>
</dbReference>
<dbReference type="GO" id="GO:0006351">
    <property type="term" value="P:DNA-templated transcription"/>
    <property type="evidence" value="ECO:0007669"/>
    <property type="project" value="TreeGrafter"/>
</dbReference>
<comment type="similarity">
    <text evidence="1">Belongs to the LysR transcriptional regulatory family.</text>
</comment>
<dbReference type="Pfam" id="PF03466">
    <property type="entry name" value="LysR_substrate"/>
    <property type="match status" value="1"/>
</dbReference>
<keyword evidence="2" id="KW-0805">Transcription regulation</keyword>
<proteinExistence type="inferred from homology"/>
<dbReference type="CDD" id="cd08432">
    <property type="entry name" value="PBP2_GcdR_TrpI_HvrB_AmpR_like"/>
    <property type="match status" value="1"/>
</dbReference>
<organism evidence="5 6">
    <name type="scientific">Cupriavidus taiwanensis</name>
    <dbReference type="NCBI Taxonomy" id="164546"/>
    <lineage>
        <taxon>Bacteria</taxon>
        <taxon>Pseudomonadati</taxon>
        <taxon>Pseudomonadota</taxon>
        <taxon>Betaproteobacteria</taxon>
        <taxon>Burkholderiales</taxon>
        <taxon>Burkholderiaceae</taxon>
        <taxon>Cupriavidus</taxon>
    </lineage>
</organism>
<dbReference type="AlphaFoldDB" id="A0A375HJY2"/>
<keyword evidence="4" id="KW-0804">Transcription</keyword>
<sequence>MVASQPMHEPNSLMGATLRNLPPLGALRAFEAAARRASFKLAADELHVTPTAISHQIRALEESLGVRLFERQTRRVRLTAAGQLLFPAVRDGLDGIERAVQVVRPSGRPHVASLTSTVAFMARRLAPLAGQFRAAHPDWTLRLDASDQIVDLDRDADAAIRYGGGSYPGLVVEPLFRDRFAPVCSPTLKLATMQDLKHATLVHFEWGAAARDEARAPVWRHWLARAGVEVADAQAGLRFTDEIHAVQATIAGQGVGLLSLTLVAEELASGALVQPFDLALESFRYDLVYSERAADRPATRLLRDWVRGAFAE</sequence>
<dbReference type="SUPFAM" id="SSF53850">
    <property type="entry name" value="Periplasmic binding protein-like II"/>
    <property type="match status" value="1"/>
</dbReference>
<dbReference type="InterPro" id="IPR058163">
    <property type="entry name" value="LysR-type_TF_proteobact-type"/>
</dbReference>
<dbReference type="InterPro" id="IPR036388">
    <property type="entry name" value="WH-like_DNA-bd_sf"/>
</dbReference>
<evidence type="ECO:0000313" key="6">
    <source>
        <dbReference type="Proteomes" id="UP000255505"/>
    </source>
</evidence>
<dbReference type="InterPro" id="IPR036390">
    <property type="entry name" value="WH_DNA-bd_sf"/>
</dbReference>
<dbReference type="EMBL" id="LT991977">
    <property type="protein sequence ID" value="SPK76436.1"/>
    <property type="molecule type" value="Genomic_DNA"/>
</dbReference>
<dbReference type="Pfam" id="PF00126">
    <property type="entry name" value="HTH_1"/>
    <property type="match status" value="1"/>
</dbReference>
<dbReference type="GO" id="GO:0003700">
    <property type="term" value="F:DNA-binding transcription factor activity"/>
    <property type="evidence" value="ECO:0007669"/>
    <property type="project" value="InterPro"/>
</dbReference>
<keyword evidence="5" id="KW-0614">Plasmid</keyword>